<sequence length="395" mass="44161">MRIYIEPGESLMFRTGRPFQAGEDGFAESLFPPTPETIQGALRAAIATQWGLHQRPPLHNVSQIFRQRELLSLIGDRHSYGRFRITGLTLGRRRDGTIERLFPVPAHIIKVSVGEGKQREERFLSMHPLAASDKNVLTNTPEGIAHLLYPKEEVKMSQKAAVLSDWMTPRGLHAVLHDDLPSKEDLVSRENIYTSEPRLGIGIENSSKTTKEGHLYQAHFVRMSEGYGFVIDIALGSTESSNTDLSRANELQTEEELSFLQDGWLTIGGEQRSARLFVLDRKDGAALQRGQEPELHASGEKQFLYFATPAFFQRGWLPPTEQLRAPIVTAAINKYQTIGGWALEPGHAGGSPKTTHRCVPAGSIYFFDTSIQVSQPLTEHGWQIGYGLTYTGVWR</sequence>
<dbReference type="Gene3D" id="2.60.40.4350">
    <property type="match status" value="1"/>
</dbReference>
<accession>A0A402A9L7</accession>
<dbReference type="InterPro" id="IPR019117">
    <property type="entry name" value="CRISPR-assoc_protein_Cmr3"/>
</dbReference>
<proteinExistence type="predicted"/>
<dbReference type="Pfam" id="PF09700">
    <property type="entry name" value="Cas_Cmr3"/>
    <property type="match status" value="1"/>
</dbReference>
<reference evidence="2" key="1">
    <citation type="submission" date="2018-12" db="EMBL/GenBank/DDBJ databases">
        <title>Tengunoibacter tsumagoiensis gen. nov., sp. nov., Dictyobacter kobayashii sp. nov., D. alpinus sp. nov., and D. joshuensis sp. nov. and description of Dictyobacteraceae fam. nov. within the order Ktedonobacterales isolated from Tengu-no-mugimeshi.</title>
        <authorList>
            <person name="Wang C.M."/>
            <person name="Zheng Y."/>
            <person name="Sakai Y."/>
            <person name="Toyoda A."/>
            <person name="Minakuchi Y."/>
            <person name="Abe K."/>
            <person name="Yokota A."/>
            <person name="Yabe S."/>
        </authorList>
    </citation>
    <scope>NUCLEOTIDE SEQUENCE [LARGE SCALE GENOMIC DNA]</scope>
    <source>
        <strain evidence="2">Uno3</strain>
    </source>
</reference>
<keyword evidence="2" id="KW-1185">Reference proteome</keyword>
<dbReference type="RefSeq" id="WP_126583251.1">
    <property type="nucleotide sequence ID" value="NZ_BIFR01000002.1"/>
</dbReference>
<dbReference type="AlphaFoldDB" id="A0A402A9L7"/>
<dbReference type="EMBL" id="BIFR01000002">
    <property type="protein sequence ID" value="GCE15843.1"/>
    <property type="molecule type" value="Genomic_DNA"/>
</dbReference>
<protein>
    <submittedName>
        <fullName evidence="1">Type III-B CRISPR module-associated protein Cmr3</fullName>
    </submittedName>
</protein>
<dbReference type="Gene3D" id="3.30.70.2940">
    <property type="match status" value="1"/>
</dbReference>
<dbReference type="Proteomes" id="UP000287352">
    <property type="component" value="Unassembled WGS sequence"/>
</dbReference>
<dbReference type="InterPro" id="IPR010165">
    <property type="entry name" value="CRISPR-Cmr3_IIIB"/>
</dbReference>
<evidence type="ECO:0000313" key="1">
    <source>
        <dbReference type="EMBL" id="GCE15843.1"/>
    </source>
</evidence>
<organism evidence="1 2">
    <name type="scientific">Tengunoibacter tsumagoiensis</name>
    <dbReference type="NCBI Taxonomy" id="2014871"/>
    <lineage>
        <taxon>Bacteria</taxon>
        <taxon>Bacillati</taxon>
        <taxon>Chloroflexota</taxon>
        <taxon>Ktedonobacteria</taxon>
        <taxon>Ktedonobacterales</taxon>
        <taxon>Dictyobacteraceae</taxon>
        <taxon>Tengunoibacter</taxon>
    </lineage>
</organism>
<evidence type="ECO:0000313" key="2">
    <source>
        <dbReference type="Proteomes" id="UP000287352"/>
    </source>
</evidence>
<gene>
    <name evidence="1" type="ORF">KTT_57020</name>
</gene>
<dbReference type="OrthoDB" id="6162707at2"/>
<dbReference type="NCBIfam" id="TIGR01888">
    <property type="entry name" value="cas_cmr3"/>
    <property type="match status" value="1"/>
</dbReference>
<comment type="caution">
    <text evidence="1">The sequence shown here is derived from an EMBL/GenBank/DDBJ whole genome shotgun (WGS) entry which is preliminary data.</text>
</comment>
<name>A0A402A9L7_9CHLR</name>